<dbReference type="Proteomes" id="UP001623290">
    <property type="component" value="Chromosome"/>
</dbReference>
<dbReference type="Pfam" id="PF04364">
    <property type="entry name" value="DNA_pol3_chi"/>
    <property type="match status" value="1"/>
</dbReference>
<dbReference type="InterPro" id="IPR036768">
    <property type="entry name" value="PolIII_chi_sf"/>
</dbReference>
<keyword evidence="1" id="KW-0808">Transferase</keyword>
<name>A0ABZ1DXW9_9RHOB</name>
<evidence type="ECO:0000313" key="2">
    <source>
        <dbReference type="Proteomes" id="UP001623290"/>
    </source>
</evidence>
<dbReference type="Gene3D" id="3.40.50.10110">
    <property type="entry name" value="DNA polymerase III subunit chi"/>
    <property type="match status" value="1"/>
</dbReference>
<reference evidence="1 2" key="1">
    <citation type="submission" date="2023-09" db="EMBL/GenBank/DDBJ databases">
        <title>Thioclava shenzhenensis sp. nov., a multidrug resistant bacteria-antagonizing species isolated from coastal seawater.</title>
        <authorList>
            <person name="Long M."/>
        </authorList>
    </citation>
    <scope>NUCLEOTIDE SEQUENCE [LARGE SCALE GENOMIC DNA]</scope>
    <source>
        <strain evidence="1 2">FTW29</strain>
    </source>
</reference>
<dbReference type="NCBIfam" id="NF004347">
    <property type="entry name" value="PRK05728.1-4"/>
    <property type="match status" value="1"/>
</dbReference>
<organism evidence="1 2">
    <name type="scientific">Thioclava litoralis</name>
    <dbReference type="NCBI Taxonomy" id="3076557"/>
    <lineage>
        <taxon>Bacteria</taxon>
        <taxon>Pseudomonadati</taxon>
        <taxon>Pseudomonadota</taxon>
        <taxon>Alphaproteobacteria</taxon>
        <taxon>Rhodobacterales</taxon>
        <taxon>Paracoccaceae</taxon>
        <taxon>Thioclava</taxon>
    </lineage>
</organism>
<protein>
    <submittedName>
        <fullName evidence="1">DNA polymerase III subunit chi</fullName>
        <ecNumber evidence="1">2.7.7.7</ecNumber>
    </submittedName>
</protein>
<dbReference type="RefSeq" id="WP_406720829.1">
    <property type="nucleotide sequence ID" value="NZ_CP135443.1"/>
</dbReference>
<dbReference type="EC" id="2.7.7.7" evidence="1"/>
<dbReference type="SUPFAM" id="SSF102400">
    <property type="entry name" value="DNA polymerase III chi subunit"/>
    <property type="match status" value="1"/>
</dbReference>
<dbReference type="GO" id="GO:0003887">
    <property type="term" value="F:DNA-directed DNA polymerase activity"/>
    <property type="evidence" value="ECO:0007669"/>
    <property type="project" value="UniProtKB-EC"/>
</dbReference>
<dbReference type="PANTHER" id="PTHR38767">
    <property type="entry name" value="DNA POLYMERASE III SUBUNIT CHI"/>
    <property type="match status" value="1"/>
</dbReference>
<proteinExistence type="predicted"/>
<dbReference type="InterPro" id="IPR007459">
    <property type="entry name" value="DNA_pol3_chi"/>
</dbReference>
<evidence type="ECO:0000313" key="1">
    <source>
        <dbReference type="EMBL" id="WRY33635.1"/>
    </source>
</evidence>
<dbReference type="EMBL" id="CP135443">
    <property type="protein sequence ID" value="WRY33635.1"/>
    <property type="molecule type" value="Genomic_DNA"/>
</dbReference>
<keyword evidence="1" id="KW-0548">Nucleotidyltransferase</keyword>
<keyword evidence="2" id="KW-1185">Reference proteome</keyword>
<gene>
    <name evidence="1" type="ORF">RPE78_13305</name>
</gene>
<sequence>MGAALFYHVTESSVAEVVVNLLGRALEQGWKIELRGTLPDRMHWYDRSLWEMGGAESFLPHGLAGRAQDALQPVLLTTASQPAKAGRDAVLSIDGAEVAPEELERHERVWILFDGHDHEALSRARVQWKQFTAAGAKAQYWSEESGRWQKKSESG</sequence>
<dbReference type="PANTHER" id="PTHR38767:SF1">
    <property type="entry name" value="DNA POLYMERASE III SUBUNIT CHI"/>
    <property type="match status" value="1"/>
</dbReference>
<accession>A0ABZ1DXW9</accession>